<dbReference type="EMBL" id="JBEZFP010000082">
    <property type="protein sequence ID" value="MEU8137209.1"/>
    <property type="molecule type" value="Genomic_DNA"/>
</dbReference>
<evidence type="ECO:0000313" key="3">
    <source>
        <dbReference type="EMBL" id="MEU8137209.1"/>
    </source>
</evidence>
<feature type="region of interest" description="Disordered" evidence="1">
    <location>
        <begin position="26"/>
        <end position="65"/>
    </location>
</feature>
<evidence type="ECO:0000256" key="2">
    <source>
        <dbReference type="SAM" id="SignalP"/>
    </source>
</evidence>
<comment type="caution">
    <text evidence="3">The sequence shown here is derived from an EMBL/GenBank/DDBJ whole genome shotgun (WGS) entry which is preliminary data.</text>
</comment>
<accession>A0ABV3DQR1</accession>
<name>A0ABV3DQR1_9ACTN</name>
<evidence type="ECO:0000313" key="4">
    <source>
        <dbReference type="Proteomes" id="UP001551482"/>
    </source>
</evidence>
<dbReference type="PROSITE" id="PS51257">
    <property type="entry name" value="PROKAR_LIPOPROTEIN"/>
    <property type="match status" value="1"/>
</dbReference>
<keyword evidence="4" id="KW-1185">Reference proteome</keyword>
<reference evidence="3 4" key="1">
    <citation type="submission" date="2024-06" db="EMBL/GenBank/DDBJ databases">
        <title>The Natural Products Discovery Center: Release of the First 8490 Sequenced Strains for Exploring Actinobacteria Biosynthetic Diversity.</title>
        <authorList>
            <person name="Kalkreuter E."/>
            <person name="Kautsar S.A."/>
            <person name="Yang D."/>
            <person name="Bader C.D."/>
            <person name="Teijaro C.N."/>
            <person name="Fluegel L."/>
            <person name="Davis C.M."/>
            <person name="Simpson J.R."/>
            <person name="Lauterbach L."/>
            <person name="Steele A.D."/>
            <person name="Gui C."/>
            <person name="Meng S."/>
            <person name="Li G."/>
            <person name="Viehrig K."/>
            <person name="Ye F."/>
            <person name="Su P."/>
            <person name="Kiefer A.F."/>
            <person name="Nichols A."/>
            <person name="Cepeda A.J."/>
            <person name="Yan W."/>
            <person name="Fan B."/>
            <person name="Jiang Y."/>
            <person name="Adhikari A."/>
            <person name="Zheng C.-J."/>
            <person name="Schuster L."/>
            <person name="Cowan T.M."/>
            <person name="Smanski M.J."/>
            <person name="Chevrette M.G."/>
            <person name="De Carvalho L.P.S."/>
            <person name="Shen B."/>
        </authorList>
    </citation>
    <scope>NUCLEOTIDE SEQUENCE [LARGE SCALE GENOMIC DNA]</scope>
    <source>
        <strain evidence="3 4">NPDC048946</strain>
    </source>
</reference>
<proteinExistence type="predicted"/>
<keyword evidence="2" id="KW-0732">Signal</keyword>
<gene>
    <name evidence="3" type="ORF">AB0C36_27285</name>
</gene>
<feature type="signal peptide" evidence="2">
    <location>
        <begin position="1"/>
        <end position="20"/>
    </location>
</feature>
<dbReference type="RefSeq" id="WP_358358772.1">
    <property type="nucleotide sequence ID" value="NZ_JBEZFP010000082.1"/>
</dbReference>
<evidence type="ECO:0008006" key="5">
    <source>
        <dbReference type="Google" id="ProtNLM"/>
    </source>
</evidence>
<sequence length="260" mass="26120">MHVRARFAAAVLAPLLLATAACGGSEDGKEEAKATPGAGGTAGATAGASGDSGAGNSGVGNSEVADDTKGYKLVAPESIDAYTKSSPGNTPGAKEAQDLGVDNAQTVSGIYNAPSTDPADRTKVGGTRLTFYGYYGEVADPAKALDNYLATAGNKGLKGTGKPQGMEIQPAGSAKTVKPAGFEGALMKCQDMQVTRTKVAGAPDEGADFRFTVCAWSDHSTLGAADVVGLAQMRIGGEGPTQDEVAALTAKLYNAARQKA</sequence>
<feature type="chain" id="PRO_5047340449" description="Lipoprotein" evidence="2">
    <location>
        <begin position="21"/>
        <end position="260"/>
    </location>
</feature>
<dbReference type="Proteomes" id="UP001551482">
    <property type="component" value="Unassembled WGS sequence"/>
</dbReference>
<protein>
    <recommendedName>
        <fullName evidence="5">Lipoprotein</fullName>
    </recommendedName>
</protein>
<organism evidence="3 4">
    <name type="scientific">Streptodolium elevatio</name>
    <dbReference type="NCBI Taxonomy" id="3157996"/>
    <lineage>
        <taxon>Bacteria</taxon>
        <taxon>Bacillati</taxon>
        <taxon>Actinomycetota</taxon>
        <taxon>Actinomycetes</taxon>
        <taxon>Kitasatosporales</taxon>
        <taxon>Streptomycetaceae</taxon>
        <taxon>Streptodolium</taxon>
    </lineage>
</organism>
<evidence type="ECO:0000256" key="1">
    <source>
        <dbReference type="SAM" id="MobiDB-lite"/>
    </source>
</evidence>